<accession>A0A0K2TJZ5</accession>
<dbReference type="EMBL" id="HACA01008475">
    <property type="protein sequence ID" value="CDW25836.1"/>
    <property type="molecule type" value="Transcribed_RNA"/>
</dbReference>
<evidence type="ECO:0000313" key="1">
    <source>
        <dbReference type="EMBL" id="CDW25836.1"/>
    </source>
</evidence>
<organism evidence="1">
    <name type="scientific">Lepeophtheirus salmonis</name>
    <name type="common">Salmon louse</name>
    <name type="synonym">Caligus salmonis</name>
    <dbReference type="NCBI Taxonomy" id="72036"/>
    <lineage>
        <taxon>Eukaryota</taxon>
        <taxon>Metazoa</taxon>
        <taxon>Ecdysozoa</taxon>
        <taxon>Arthropoda</taxon>
        <taxon>Crustacea</taxon>
        <taxon>Multicrustacea</taxon>
        <taxon>Hexanauplia</taxon>
        <taxon>Copepoda</taxon>
        <taxon>Siphonostomatoida</taxon>
        <taxon>Caligidae</taxon>
        <taxon>Lepeophtheirus</taxon>
    </lineage>
</organism>
<reference evidence="1" key="1">
    <citation type="submission" date="2014-05" db="EMBL/GenBank/DDBJ databases">
        <authorList>
            <person name="Chronopoulou M."/>
        </authorList>
    </citation>
    <scope>NUCLEOTIDE SEQUENCE</scope>
    <source>
        <tissue evidence="1">Whole organism</tissue>
    </source>
</reference>
<sequence>MRANPKAYTRSRKIPKRLKELVEAVKCNIQGRRVKVTVNGLARKFECSQTIMRRVVKQDLSINTYKITLVSV</sequence>
<proteinExistence type="predicted"/>
<name>A0A0K2TJZ5_LEPSM</name>
<protein>
    <submittedName>
        <fullName evidence="1">Uncharacterized protein</fullName>
    </submittedName>
</protein>
<dbReference type="AlphaFoldDB" id="A0A0K2TJZ5"/>